<gene>
    <name evidence="7" type="primary">MED17</name>
</gene>
<organism evidence="9 10">
    <name type="scientific">Chrysolophus pictus</name>
    <name type="common">Golden pheasant</name>
    <name type="synonym">Phasianus pictus</name>
    <dbReference type="NCBI Taxonomy" id="9089"/>
    <lineage>
        <taxon>Eukaryota</taxon>
        <taxon>Metazoa</taxon>
        <taxon>Chordata</taxon>
        <taxon>Craniata</taxon>
        <taxon>Vertebrata</taxon>
        <taxon>Euteleostomi</taxon>
        <taxon>Archelosauria</taxon>
        <taxon>Archosauria</taxon>
        <taxon>Dinosauria</taxon>
        <taxon>Saurischia</taxon>
        <taxon>Theropoda</taxon>
        <taxon>Coelurosauria</taxon>
        <taxon>Aves</taxon>
        <taxon>Neognathae</taxon>
        <taxon>Galloanserae</taxon>
        <taxon>Galliformes</taxon>
        <taxon>Phasianidae</taxon>
        <taxon>Phasianinae</taxon>
        <taxon>Chrysolophus</taxon>
    </lineage>
</organism>
<dbReference type="PANTHER" id="PTHR13114">
    <property type="entry name" value="MEDIATOR OF RNA POLYMERASE II TRANSCRIPTION SUBUNIT 17"/>
    <property type="match status" value="1"/>
</dbReference>
<keyword evidence="7" id="KW-0010">Activator</keyword>
<evidence type="ECO:0000313" key="9">
    <source>
        <dbReference type="Ensembl" id="ENSCPIP00010003572.1"/>
    </source>
</evidence>
<comment type="function">
    <text evidence="6 7">Component of the Mediator complex, a coactivator involved in the regulated transcription of nearly all RNA polymerase II-dependent genes. Mediator functions as a bridge to convey information from gene-specific regulatory proteins to the basal RNA polymerase II transcription machinery. Mediator is recruited to promoters by direct interactions with regulatory proteins and serves as a scaffold for the assembly of a functional preinitiation complex with RNA polymerase II and the general transcription factors.</text>
</comment>
<keyword evidence="10" id="KW-1185">Reference proteome</keyword>
<dbReference type="PANTHER" id="PTHR13114:SF7">
    <property type="entry name" value="MEDIATOR OF RNA POLYMERASE II TRANSCRIPTION SUBUNIT 17"/>
    <property type="match status" value="1"/>
</dbReference>
<evidence type="ECO:0000256" key="5">
    <source>
        <dbReference type="ARBA" id="ARBA00023242"/>
    </source>
</evidence>
<evidence type="ECO:0000313" key="10">
    <source>
        <dbReference type="Proteomes" id="UP000694543"/>
    </source>
</evidence>
<dbReference type="AlphaFoldDB" id="A0A8C3L1C5"/>
<sequence length="597" mass="66958">MAGVPAVRISIESACEKQVQEVGLDGSETYLQPLSMSQNLARLAQRIDFSQGSGSEEDEPGSAGRAWAEPSEAEDEEGLVKFQPSLWPWDSVRNNLRSALTEMCVLYDVLSIVKDKKFMTLDPVVQDPPPAKQNPQFLQLISKKKSLAGAAQILLKGAERLSKSVAENQENKRQRDFNSELLRLRQHWKLRKVGDKILGDLSYRSAGSLFLHHGTFEVIKNTDIDLDKKIPEDYCPLDVQIPSDLEGSAYIKVSIQKQAPDIGDLGTVNLFKRPMPKSKPGTPHWQTKLETAQNVLLCKEIFAQLSREAVQIKSQIPHIVVKNQIISQPFPGLQLSISLCHSSNDKKSQKSASEKQNPEDHLYVLEHNLHQLIRECHKQTLSSTVMPHPASAPFGHKRMRLAGPQAFDKNEISSLQSNEGLLEKIIKQAKHIFLRRRSIQLQLNIGVEQIRVVHRDGRVITLSHQEQELQDFLLSQMSQHQVHAVQQLAKVMGWHVLSFSNHVGLGPVESIGNASAITVASPNGDYAISVRNGPESGSKVMVQFPRSQCKDLPKGDVLQDNKWNHLRGPFKEVQWNKMEGRNFVYKMELLMAALTPC</sequence>
<dbReference type="InterPro" id="IPR019313">
    <property type="entry name" value="Mediator_Med17"/>
</dbReference>
<feature type="region of interest" description="Disordered" evidence="8">
    <location>
        <begin position="50"/>
        <end position="75"/>
    </location>
</feature>
<reference evidence="9" key="1">
    <citation type="submission" date="2025-08" db="UniProtKB">
        <authorList>
            <consortium name="Ensembl"/>
        </authorList>
    </citation>
    <scope>IDENTIFICATION</scope>
</reference>
<evidence type="ECO:0000256" key="1">
    <source>
        <dbReference type="ARBA" id="ARBA00004123"/>
    </source>
</evidence>
<evidence type="ECO:0000256" key="3">
    <source>
        <dbReference type="ARBA" id="ARBA00023015"/>
    </source>
</evidence>
<dbReference type="GO" id="GO:0006357">
    <property type="term" value="P:regulation of transcription by RNA polymerase II"/>
    <property type="evidence" value="ECO:0007669"/>
    <property type="project" value="InterPro"/>
</dbReference>
<dbReference type="GO" id="GO:0003712">
    <property type="term" value="F:transcription coregulator activity"/>
    <property type="evidence" value="ECO:0007669"/>
    <property type="project" value="InterPro"/>
</dbReference>
<comment type="subcellular location">
    <subcellularLocation>
        <location evidence="1 7">Nucleus</location>
    </subcellularLocation>
</comment>
<keyword evidence="5 7" id="KW-0539">Nucleus</keyword>
<dbReference type="Proteomes" id="UP000694543">
    <property type="component" value="Unplaced"/>
</dbReference>
<protein>
    <recommendedName>
        <fullName evidence="7">Mediator of RNA polymerase II transcription subunit 17</fullName>
    </recommendedName>
    <alternativeName>
        <fullName evidence="7">Mediator complex subunit 17</fullName>
    </alternativeName>
</protein>
<evidence type="ECO:0000256" key="7">
    <source>
        <dbReference type="RuleBase" id="RU364140"/>
    </source>
</evidence>
<evidence type="ECO:0000256" key="6">
    <source>
        <dbReference type="ARBA" id="ARBA00025687"/>
    </source>
</evidence>
<keyword evidence="3 7" id="KW-0805">Transcription regulation</keyword>
<keyword evidence="4 7" id="KW-0804">Transcription</keyword>
<name>A0A8C3L1C5_CHRPC</name>
<evidence type="ECO:0000256" key="2">
    <source>
        <dbReference type="ARBA" id="ARBA00005635"/>
    </source>
</evidence>
<dbReference type="Ensembl" id="ENSCPIT00010004218.1">
    <property type="protein sequence ID" value="ENSCPIP00010003572.1"/>
    <property type="gene ID" value="ENSCPIG00010002786.1"/>
</dbReference>
<reference evidence="9" key="2">
    <citation type="submission" date="2025-09" db="UniProtKB">
        <authorList>
            <consortium name="Ensembl"/>
        </authorList>
    </citation>
    <scope>IDENTIFICATION</scope>
</reference>
<dbReference type="GO" id="GO:0016592">
    <property type="term" value="C:mediator complex"/>
    <property type="evidence" value="ECO:0007669"/>
    <property type="project" value="InterPro"/>
</dbReference>
<accession>A0A8C3L1C5</accession>
<evidence type="ECO:0000256" key="4">
    <source>
        <dbReference type="ARBA" id="ARBA00023163"/>
    </source>
</evidence>
<proteinExistence type="inferred from homology"/>
<comment type="similarity">
    <text evidence="2 7">Belongs to the Mediator complex subunit 17 family.</text>
</comment>
<evidence type="ECO:0000256" key="8">
    <source>
        <dbReference type="SAM" id="MobiDB-lite"/>
    </source>
</evidence>
<dbReference type="GO" id="GO:0070847">
    <property type="term" value="C:core mediator complex"/>
    <property type="evidence" value="ECO:0007669"/>
    <property type="project" value="TreeGrafter"/>
</dbReference>
<comment type="subunit">
    <text evidence="7">Component of the Mediator complex.</text>
</comment>
<dbReference type="Pfam" id="PF10156">
    <property type="entry name" value="Med17"/>
    <property type="match status" value="1"/>
</dbReference>